<accession>A0A2S0RCM1</accession>
<comment type="subcellular location">
    <subcellularLocation>
        <location evidence="1 14">Cell membrane</location>
        <topology evidence="1 14">Multi-pass membrane protein</topology>
    </subcellularLocation>
</comment>
<dbReference type="GO" id="GO:0071555">
    <property type="term" value="P:cell wall organization"/>
    <property type="evidence" value="ECO:0007669"/>
    <property type="project" value="UniProtKB-KW"/>
</dbReference>
<evidence type="ECO:0000256" key="2">
    <source>
        <dbReference type="ARBA" id="ARBA00010621"/>
    </source>
</evidence>
<dbReference type="Proteomes" id="UP000244193">
    <property type="component" value="Chromosome"/>
</dbReference>
<dbReference type="PANTHER" id="PTHR30622">
    <property type="entry name" value="UNDECAPRENYL-DIPHOSPHATASE"/>
    <property type="match status" value="1"/>
</dbReference>
<keyword evidence="9 14" id="KW-0472">Membrane</keyword>
<feature type="transmembrane region" description="Helical" evidence="14">
    <location>
        <begin position="103"/>
        <end position="123"/>
    </location>
</feature>
<evidence type="ECO:0000256" key="6">
    <source>
        <dbReference type="ARBA" id="ARBA00022692"/>
    </source>
</evidence>
<evidence type="ECO:0000256" key="7">
    <source>
        <dbReference type="ARBA" id="ARBA00022801"/>
    </source>
</evidence>
<keyword evidence="10 14" id="KW-0046">Antibiotic resistance</keyword>
<dbReference type="RefSeq" id="WP_108369584.1">
    <property type="nucleotide sequence ID" value="NZ_CP028811.1"/>
</dbReference>
<name>A0A2S0RCM1_9FLAO</name>
<protein>
    <recommendedName>
        <fullName evidence="4 14">Undecaprenyl-diphosphatase</fullName>
        <ecNumber evidence="3 14">3.6.1.27</ecNumber>
    </recommendedName>
    <alternativeName>
        <fullName evidence="12 14">Bacitracin resistance protein</fullName>
    </alternativeName>
    <alternativeName>
        <fullName evidence="11 14">Undecaprenyl pyrophosphate phosphatase</fullName>
    </alternativeName>
</protein>
<keyword evidence="14" id="KW-0961">Cell wall biogenesis/degradation</keyword>
<evidence type="ECO:0000256" key="12">
    <source>
        <dbReference type="ARBA" id="ARBA00032932"/>
    </source>
</evidence>
<dbReference type="InterPro" id="IPR003824">
    <property type="entry name" value="UppP"/>
</dbReference>
<feature type="transmembrane region" description="Helical" evidence="14">
    <location>
        <begin position="6"/>
        <end position="29"/>
    </location>
</feature>
<evidence type="ECO:0000256" key="11">
    <source>
        <dbReference type="ARBA" id="ARBA00032707"/>
    </source>
</evidence>
<keyword evidence="14" id="KW-0133">Cell shape</keyword>
<feature type="transmembrane region" description="Helical" evidence="14">
    <location>
        <begin position="73"/>
        <end position="91"/>
    </location>
</feature>
<evidence type="ECO:0000256" key="8">
    <source>
        <dbReference type="ARBA" id="ARBA00022989"/>
    </source>
</evidence>
<evidence type="ECO:0000256" key="4">
    <source>
        <dbReference type="ARBA" id="ARBA00021581"/>
    </source>
</evidence>
<dbReference type="GO" id="GO:0009252">
    <property type="term" value="P:peptidoglycan biosynthetic process"/>
    <property type="evidence" value="ECO:0007669"/>
    <property type="project" value="UniProtKB-KW"/>
</dbReference>
<dbReference type="GO" id="GO:0005886">
    <property type="term" value="C:plasma membrane"/>
    <property type="evidence" value="ECO:0007669"/>
    <property type="project" value="UniProtKB-SubCell"/>
</dbReference>
<comment type="function">
    <text evidence="14">Catalyzes the dephosphorylation of undecaprenyl diphosphate (UPP). Confers resistance to bacitracin.</text>
</comment>
<gene>
    <name evidence="14" type="primary">uppP</name>
    <name evidence="15" type="ORF">HYN48_02230</name>
</gene>
<dbReference type="AlphaFoldDB" id="A0A2S0RCM1"/>
<feature type="transmembrane region" description="Helical" evidence="14">
    <location>
        <begin position="41"/>
        <end position="61"/>
    </location>
</feature>
<comment type="similarity">
    <text evidence="2 14">Belongs to the UppP family.</text>
</comment>
<keyword evidence="6 14" id="KW-0812">Transmembrane</keyword>
<keyword evidence="7 14" id="KW-0378">Hydrolase</keyword>
<dbReference type="EMBL" id="CP028811">
    <property type="protein sequence ID" value="AWA28998.1"/>
    <property type="molecule type" value="Genomic_DNA"/>
</dbReference>
<feature type="transmembrane region" description="Helical" evidence="14">
    <location>
        <begin position="178"/>
        <end position="199"/>
    </location>
</feature>
<keyword evidence="16" id="KW-1185">Reference proteome</keyword>
<evidence type="ECO:0000256" key="3">
    <source>
        <dbReference type="ARBA" id="ARBA00012374"/>
    </source>
</evidence>
<feature type="transmembrane region" description="Helical" evidence="14">
    <location>
        <begin position="211"/>
        <end position="233"/>
    </location>
</feature>
<dbReference type="GO" id="GO:0008360">
    <property type="term" value="P:regulation of cell shape"/>
    <property type="evidence" value="ECO:0007669"/>
    <property type="project" value="UniProtKB-KW"/>
</dbReference>
<evidence type="ECO:0000256" key="5">
    <source>
        <dbReference type="ARBA" id="ARBA00022475"/>
    </source>
</evidence>
<dbReference type="GO" id="GO:0050380">
    <property type="term" value="F:undecaprenyl-diphosphatase activity"/>
    <property type="evidence" value="ECO:0007669"/>
    <property type="project" value="UniProtKB-UniRule"/>
</dbReference>
<dbReference type="GO" id="GO:0046677">
    <property type="term" value="P:response to antibiotic"/>
    <property type="evidence" value="ECO:0007669"/>
    <property type="project" value="UniProtKB-UniRule"/>
</dbReference>
<keyword evidence="14" id="KW-0573">Peptidoglycan synthesis</keyword>
<evidence type="ECO:0000256" key="1">
    <source>
        <dbReference type="ARBA" id="ARBA00004651"/>
    </source>
</evidence>
<dbReference type="NCBIfam" id="NF001389">
    <property type="entry name" value="PRK00281.1-2"/>
    <property type="match status" value="1"/>
</dbReference>
<dbReference type="KEGG" id="fmg:HYN48_02230"/>
<evidence type="ECO:0000256" key="13">
    <source>
        <dbReference type="ARBA" id="ARBA00047594"/>
    </source>
</evidence>
<comment type="miscellaneous">
    <text evidence="14">Bacitracin is thought to be involved in the inhibition of peptidoglycan synthesis by sequestering undecaprenyl diphosphate, thereby reducing the pool of lipid carrier available.</text>
</comment>
<evidence type="ECO:0000256" key="9">
    <source>
        <dbReference type="ARBA" id="ARBA00023136"/>
    </source>
</evidence>
<evidence type="ECO:0000313" key="15">
    <source>
        <dbReference type="EMBL" id="AWA28998.1"/>
    </source>
</evidence>
<dbReference type="HAMAP" id="MF_01006">
    <property type="entry name" value="Undec_diphosphatase"/>
    <property type="match status" value="1"/>
</dbReference>
<dbReference type="OrthoDB" id="9808289at2"/>
<dbReference type="PANTHER" id="PTHR30622:SF3">
    <property type="entry name" value="UNDECAPRENYL-DIPHOSPHATASE"/>
    <property type="match status" value="1"/>
</dbReference>
<evidence type="ECO:0000256" key="14">
    <source>
        <dbReference type="HAMAP-Rule" id="MF_01006"/>
    </source>
</evidence>
<keyword evidence="8 14" id="KW-1133">Transmembrane helix</keyword>
<proteinExistence type="inferred from homology"/>
<feature type="transmembrane region" description="Helical" evidence="14">
    <location>
        <begin position="245"/>
        <end position="261"/>
    </location>
</feature>
<dbReference type="NCBIfam" id="NF001390">
    <property type="entry name" value="PRK00281.1-4"/>
    <property type="match status" value="1"/>
</dbReference>
<evidence type="ECO:0000256" key="10">
    <source>
        <dbReference type="ARBA" id="ARBA00023251"/>
    </source>
</evidence>
<comment type="catalytic activity">
    <reaction evidence="13 14">
        <text>di-trans,octa-cis-undecaprenyl diphosphate + H2O = di-trans,octa-cis-undecaprenyl phosphate + phosphate + H(+)</text>
        <dbReference type="Rhea" id="RHEA:28094"/>
        <dbReference type="ChEBI" id="CHEBI:15377"/>
        <dbReference type="ChEBI" id="CHEBI:15378"/>
        <dbReference type="ChEBI" id="CHEBI:43474"/>
        <dbReference type="ChEBI" id="CHEBI:58405"/>
        <dbReference type="ChEBI" id="CHEBI:60392"/>
        <dbReference type="EC" id="3.6.1.27"/>
    </reaction>
</comment>
<dbReference type="EC" id="3.6.1.27" evidence="3 14"/>
<evidence type="ECO:0000313" key="16">
    <source>
        <dbReference type="Proteomes" id="UP000244193"/>
    </source>
</evidence>
<organism evidence="15 16">
    <name type="scientific">Flavobacterium magnum</name>
    <dbReference type="NCBI Taxonomy" id="2162713"/>
    <lineage>
        <taxon>Bacteria</taxon>
        <taxon>Pseudomonadati</taxon>
        <taxon>Bacteroidota</taxon>
        <taxon>Flavobacteriia</taxon>
        <taxon>Flavobacteriales</taxon>
        <taxon>Flavobacteriaceae</taxon>
        <taxon>Flavobacterium</taxon>
    </lineage>
</organism>
<keyword evidence="5 14" id="KW-1003">Cell membrane</keyword>
<sequence length="267" mass="29857">MDYIQAILLAIIEGITEFLPISSTGHMVVFSSFMGIEKDDFTKLFEIVIQLAAILSVVAIYWRKFFDFKRPGFYVKLMIAVIPALFIGGLFKKHIEKMMETPVVIAIMLLIGGIVLLFVDKWFPNPKITDETQISNKKALTIGFYQTLAVVFPGTSRSAATIIGGMEQKLDRKTAAEFSFFLAVPTMFAATVKSIYDVWKNSPEVLNTDNLGLLAVGNVVAFIVSYASIKFLINYLTKNGFRIFGYYRIALGIILLSIYYFESPASA</sequence>
<reference evidence="15 16" key="1">
    <citation type="submission" date="2018-04" db="EMBL/GenBank/DDBJ databases">
        <title>Genome sequencing of Flavobacterium sp. HYN0048.</title>
        <authorList>
            <person name="Yi H."/>
            <person name="Baek C."/>
        </authorList>
    </citation>
    <scope>NUCLEOTIDE SEQUENCE [LARGE SCALE GENOMIC DNA]</scope>
    <source>
        <strain evidence="15 16">HYN0048</strain>
    </source>
</reference>
<dbReference type="Pfam" id="PF02673">
    <property type="entry name" value="BacA"/>
    <property type="match status" value="1"/>
</dbReference>